<gene>
    <name evidence="2" type="ORF">US94_C0033G0009</name>
</gene>
<feature type="domain" description="Transcriptional repressor PaaX-like central Cas2-like" evidence="1">
    <location>
        <begin position="85"/>
        <end position="157"/>
    </location>
</feature>
<accession>A0A0G0N8V9</accession>
<dbReference type="AlphaFoldDB" id="A0A0G0N8V9"/>
<proteinExistence type="predicted"/>
<dbReference type="Pfam" id="PF20803">
    <property type="entry name" value="PaaX_M"/>
    <property type="match status" value="1"/>
</dbReference>
<dbReference type="Gene3D" id="3.30.70.2650">
    <property type="match status" value="1"/>
</dbReference>
<comment type="caution">
    <text evidence="2">The sequence shown here is derived from an EMBL/GenBank/DDBJ whole genome shotgun (WGS) entry which is preliminary data.</text>
</comment>
<evidence type="ECO:0000313" key="2">
    <source>
        <dbReference type="EMBL" id="KKQ73566.1"/>
    </source>
</evidence>
<reference evidence="2 3" key="1">
    <citation type="journal article" date="2015" name="Nature">
        <title>rRNA introns, odd ribosomes, and small enigmatic genomes across a large radiation of phyla.</title>
        <authorList>
            <person name="Brown C.T."/>
            <person name="Hug L.A."/>
            <person name="Thomas B.C."/>
            <person name="Sharon I."/>
            <person name="Castelle C.J."/>
            <person name="Singh A."/>
            <person name="Wilkins M.J."/>
            <person name="Williams K.H."/>
            <person name="Banfield J.F."/>
        </authorList>
    </citation>
    <scope>NUCLEOTIDE SEQUENCE [LARGE SCALE GENOMIC DNA]</scope>
</reference>
<dbReference type="EMBL" id="LBUX01000033">
    <property type="protein sequence ID" value="KKQ73566.1"/>
    <property type="molecule type" value="Genomic_DNA"/>
</dbReference>
<dbReference type="InterPro" id="IPR048846">
    <property type="entry name" value="PaaX-like_central"/>
</dbReference>
<organism evidence="2 3">
    <name type="scientific">Berkelbacteria bacterium GW2011_GWB1_38_5</name>
    <dbReference type="NCBI Taxonomy" id="1618336"/>
    <lineage>
        <taxon>Bacteria</taxon>
        <taxon>Candidatus Berkelbacteria</taxon>
    </lineage>
</organism>
<protein>
    <submittedName>
        <fullName evidence="2">Transcriptional regulator, PaaX family</fullName>
    </submittedName>
</protein>
<evidence type="ECO:0000313" key="3">
    <source>
        <dbReference type="Proteomes" id="UP000034498"/>
    </source>
</evidence>
<sequence>MIEEKIIEVAGLGILSLAVLTSPNLSKILIPILKDRGKKGFKKLLKQLEEKRVVYLSGEKIRLTKRGRELLNEIYLSNFKITKADRWDGQWRLVSYDVPEIYKKSRNIFRRVLESNGFYQIHKSLWVSPYDCKEEIAVFSKNLNMTDDVIVMNTDLLPNQKEMIKHFKLNSPKKV</sequence>
<evidence type="ECO:0000259" key="1">
    <source>
        <dbReference type="Pfam" id="PF20803"/>
    </source>
</evidence>
<name>A0A0G0N8V9_9BACT</name>
<dbReference type="Proteomes" id="UP000034498">
    <property type="component" value="Unassembled WGS sequence"/>
</dbReference>